<comment type="caution">
    <text evidence="1">The sequence shown here is derived from an EMBL/GenBank/DDBJ whole genome shotgun (WGS) entry which is preliminary data.</text>
</comment>
<dbReference type="EMBL" id="BKCJ011763516">
    <property type="protein sequence ID" value="GFD50929.1"/>
    <property type="molecule type" value="Genomic_DNA"/>
</dbReference>
<sequence>MEDRKSTSGNCFVLGTGAISWSSNKQATVALSSTEADERLMTEDGTELTDAKVYRSLVGRLLYVTHSRPDVAYSVGVLSRFMHRPTM</sequence>
<protein>
    <submittedName>
        <fullName evidence="1">Uncharacterized mitochondrial protein AtMg00810-like</fullName>
    </submittedName>
</protein>
<dbReference type="AlphaFoldDB" id="A0A699WV82"/>
<feature type="non-terminal residue" evidence="1">
    <location>
        <position position="87"/>
    </location>
</feature>
<name>A0A699WV82_TANCI</name>
<reference evidence="1" key="1">
    <citation type="journal article" date="2019" name="Sci. Rep.">
        <title>Draft genome of Tanacetum cinerariifolium, the natural source of mosquito coil.</title>
        <authorList>
            <person name="Yamashiro T."/>
            <person name="Shiraishi A."/>
            <person name="Satake H."/>
            <person name="Nakayama K."/>
        </authorList>
    </citation>
    <scope>NUCLEOTIDE SEQUENCE</scope>
</reference>
<accession>A0A699WV82</accession>
<organism evidence="1">
    <name type="scientific">Tanacetum cinerariifolium</name>
    <name type="common">Dalmatian daisy</name>
    <name type="synonym">Chrysanthemum cinerariifolium</name>
    <dbReference type="NCBI Taxonomy" id="118510"/>
    <lineage>
        <taxon>Eukaryota</taxon>
        <taxon>Viridiplantae</taxon>
        <taxon>Streptophyta</taxon>
        <taxon>Embryophyta</taxon>
        <taxon>Tracheophyta</taxon>
        <taxon>Spermatophyta</taxon>
        <taxon>Magnoliopsida</taxon>
        <taxon>eudicotyledons</taxon>
        <taxon>Gunneridae</taxon>
        <taxon>Pentapetalae</taxon>
        <taxon>asterids</taxon>
        <taxon>campanulids</taxon>
        <taxon>Asterales</taxon>
        <taxon>Asteraceae</taxon>
        <taxon>Asteroideae</taxon>
        <taxon>Anthemideae</taxon>
        <taxon>Anthemidinae</taxon>
        <taxon>Tanacetum</taxon>
    </lineage>
</organism>
<gene>
    <name evidence="1" type="ORF">Tci_922898</name>
</gene>
<evidence type="ECO:0000313" key="1">
    <source>
        <dbReference type="EMBL" id="GFD50929.1"/>
    </source>
</evidence>
<dbReference type="PANTHER" id="PTHR11439:SF463">
    <property type="entry name" value="REVERSE TRANSCRIPTASE TY1_COPIA-TYPE DOMAIN-CONTAINING PROTEIN"/>
    <property type="match status" value="1"/>
</dbReference>
<proteinExistence type="predicted"/>
<dbReference type="PANTHER" id="PTHR11439">
    <property type="entry name" value="GAG-POL-RELATED RETROTRANSPOSON"/>
    <property type="match status" value="1"/>
</dbReference>